<evidence type="ECO:0000256" key="3">
    <source>
        <dbReference type="SAM" id="MobiDB-lite"/>
    </source>
</evidence>
<dbReference type="InterPro" id="IPR014755">
    <property type="entry name" value="Cu-Rt/internalin_Ig-like"/>
</dbReference>
<feature type="chain" id="PRO_5035295025" evidence="4">
    <location>
        <begin position="22"/>
        <end position="365"/>
    </location>
</feature>
<dbReference type="InterPro" id="IPR021884">
    <property type="entry name" value="Ice-bd_prot"/>
</dbReference>
<comment type="similarity">
    <text evidence="1">Belongs to the ice-binding protein family.</text>
</comment>
<organism evidence="6 7">
    <name type="scientific">Pengzhenrongella sicca</name>
    <dbReference type="NCBI Taxonomy" id="2819238"/>
    <lineage>
        <taxon>Bacteria</taxon>
        <taxon>Bacillati</taxon>
        <taxon>Actinomycetota</taxon>
        <taxon>Actinomycetes</taxon>
        <taxon>Micrococcales</taxon>
        <taxon>Pengzhenrongella</taxon>
    </lineage>
</organism>
<feature type="region of interest" description="Disordered" evidence="3">
    <location>
        <begin position="22"/>
        <end position="45"/>
    </location>
</feature>
<dbReference type="InterPro" id="IPR032812">
    <property type="entry name" value="SbsA_Ig"/>
</dbReference>
<keyword evidence="2 4" id="KW-0732">Signal</keyword>
<keyword evidence="7" id="KW-1185">Reference proteome</keyword>
<dbReference type="EMBL" id="CP071868">
    <property type="protein sequence ID" value="QTE30813.1"/>
    <property type="molecule type" value="Genomic_DNA"/>
</dbReference>
<sequence>MLALPVIVLVAASLTAGAAAAGPSVVSTSPGDGSLSAPTRHNGGDNVVTATAVSATFSEPMDPLTLASDPAGTRTTFTLATSAGVSVPGTVALNAGLTKATLTPVAAELKPGTTYTAVISTAAESARGVALDQPVTWTFTTAAVGYTAEAPIDLGGASTFAILTKTGVTNVYASVVNGNVGASPITGAAIGLSCPEVATGLIYSVDAAGPACKTTDATYLTTSVSDMETAYVDAAGRTLPDVLNLGAGEIGGLTLQPGLYKWNTGVSISSDVTLTGGPDDVWIFQISGNLKQASATNVTLAGGARAANVYWQTAGSATLGTTAHFEGTILSKTMIAMKTGASINGRLLAQSAATLQKNAVTLPAE</sequence>
<dbReference type="AlphaFoldDB" id="A0A8A4ZIH9"/>
<evidence type="ECO:0000313" key="6">
    <source>
        <dbReference type="EMBL" id="QTE30813.1"/>
    </source>
</evidence>
<feature type="domain" description="SbsA Ig-like" evidence="5">
    <location>
        <begin position="22"/>
        <end position="141"/>
    </location>
</feature>
<evidence type="ECO:0000256" key="1">
    <source>
        <dbReference type="ARBA" id="ARBA00005445"/>
    </source>
</evidence>
<accession>A0A8A4ZIH9</accession>
<feature type="signal peptide" evidence="4">
    <location>
        <begin position="1"/>
        <end position="21"/>
    </location>
</feature>
<gene>
    <name evidence="6" type="ORF">J4E96_07750</name>
</gene>
<name>A0A8A4ZIH9_9MICO</name>
<evidence type="ECO:0000313" key="7">
    <source>
        <dbReference type="Proteomes" id="UP000663937"/>
    </source>
</evidence>
<dbReference type="Gene3D" id="2.60.40.1220">
    <property type="match status" value="1"/>
</dbReference>
<dbReference type="RefSeq" id="WP_227425188.1">
    <property type="nucleotide sequence ID" value="NZ_CP071868.1"/>
</dbReference>
<reference evidence="6" key="1">
    <citation type="submission" date="2021-03" db="EMBL/GenBank/DDBJ databases">
        <title>Pengzhenrongella sicca gen. nov., sp. nov., a new member of suborder Micrococcineae isolated from High-Arctic tundra soil.</title>
        <authorList>
            <person name="Peng F."/>
        </authorList>
    </citation>
    <scope>NUCLEOTIDE SEQUENCE</scope>
    <source>
        <strain evidence="6">LRZ-2</strain>
    </source>
</reference>
<protein>
    <submittedName>
        <fullName evidence="6">DUF3494 domain-containing protein</fullName>
    </submittedName>
</protein>
<evidence type="ECO:0000256" key="4">
    <source>
        <dbReference type="SAM" id="SignalP"/>
    </source>
</evidence>
<dbReference type="Pfam" id="PF13205">
    <property type="entry name" value="Big_5"/>
    <property type="match status" value="1"/>
</dbReference>
<dbReference type="KEGG" id="psic:J4E96_07750"/>
<dbReference type="Pfam" id="PF11999">
    <property type="entry name" value="Ice_binding"/>
    <property type="match status" value="1"/>
</dbReference>
<evidence type="ECO:0000256" key="2">
    <source>
        <dbReference type="ARBA" id="ARBA00022729"/>
    </source>
</evidence>
<dbReference type="Proteomes" id="UP000663937">
    <property type="component" value="Chromosome"/>
</dbReference>
<evidence type="ECO:0000259" key="5">
    <source>
        <dbReference type="Pfam" id="PF13205"/>
    </source>
</evidence>
<proteinExistence type="inferred from homology"/>